<dbReference type="InterPro" id="IPR046848">
    <property type="entry name" value="E_motif"/>
</dbReference>
<feature type="repeat" description="PPR" evidence="4">
    <location>
        <begin position="325"/>
        <end position="359"/>
    </location>
</feature>
<sequence length="729" mass="82128">MLAIQLQKLYANLLYQFEQTYFYRTPFKLVTPPGHSSGIGDSTTGKRKHCNSSHFSTVNSDVGDDSDDPMGKRKCNNNPCQLSTGKEMKKDPDAPRRSRTGYQIFLKKECARLKKILGENAASQNIRTMGIDAWRYLSESDRQPYIEESRKEREKYKKEMTAYKERRNVQNMKTEKMSSNPKEKGNSYHTITSRWFNKYTYPTLFKACTMAGAAEEGGQVHAHMVKHGLRGDGHVKSAGIQMYASFGRLMEARKMLNEGEESDVVCWNALIDGCMKCGNVEAAKELFEKMTDKNVGTWNAMISGFVRHGMIELAREVFNEMLEKDNISWSTIIDGYNKGGYFKEALEIFHEMQREKVRLEKYVLSSVLSACANVGALDQGRWIHSFLERNSIPLDAVLGTSLVDMYAKCGHLDMAWEVFEKMRRKKVFSWNAMIGGLAMHGRAEDAIELFLKMQREKLKPDDITFVAILNACAHAGLVDKGLKYLNSMEQVYGVEPTVEHYGCVVDLLGRAGLLTEAEELISSMPMKPNAAVWGALLGACRIHGNAELGEKVGKVLLELEPQNSGRYALLSNIYAKVGRWDGVANVRKLMKERGVKTTAGSSMIDLGGIVHEFKMGDGSHPQMKEIYLMLERIIERLHLEGYLPNTSQVLFDIDEEEKETALWHHSEKLAIAFGILNTLPGTTIRIVKNLRVCEDCHSATKLISQERGGASTKGGKKLKFEAFKAVFMI</sequence>
<dbReference type="InterPro" id="IPR009071">
    <property type="entry name" value="HMG_box_dom"/>
</dbReference>
<evidence type="ECO:0000256" key="3">
    <source>
        <dbReference type="PROSITE-ProRule" id="PRU00267"/>
    </source>
</evidence>
<dbReference type="InterPro" id="IPR046960">
    <property type="entry name" value="PPR_At4g14850-like_plant"/>
</dbReference>
<dbReference type="Pfam" id="PF13041">
    <property type="entry name" value="PPR_2"/>
    <property type="match status" value="2"/>
</dbReference>
<dbReference type="InterPro" id="IPR002885">
    <property type="entry name" value="PPR_rpt"/>
</dbReference>
<dbReference type="GO" id="GO:0009451">
    <property type="term" value="P:RNA modification"/>
    <property type="evidence" value="ECO:0007669"/>
    <property type="project" value="InterPro"/>
</dbReference>
<dbReference type="InterPro" id="IPR032867">
    <property type="entry name" value="DYW_dom"/>
</dbReference>
<evidence type="ECO:0000256" key="4">
    <source>
        <dbReference type="PROSITE-ProRule" id="PRU00708"/>
    </source>
</evidence>
<dbReference type="Pfam" id="PF20431">
    <property type="entry name" value="E_motif"/>
    <property type="match status" value="1"/>
</dbReference>
<evidence type="ECO:0000256" key="5">
    <source>
        <dbReference type="SAM" id="MobiDB-lite"/>
    </source>
</evidence>
<keyword evidence="3" id="KW-0539">Nucleus</keyword>
<dbReference type="FunFam" id="1.25.40.10:FF:002148">
    <property type="entry name" value="Pentatricopeptide repeat-containing protein At2g29760, chloroplastic"/>
    <property type="match status" value="1"/>
</dbReference>
<dbReference type="EMBL" id="CM018033">
    <property type="protein sequence ID" value="KAA8545262.1"/>
    <property type="molecule type" value="Genomic_DNA"/>
</dbReference>
<feature type="compositionally biased region" description="Basic and acidic residues" evidence="5">
    <location>
        <begin position="86"/>
        <end position="96"/>
    </location>
</feature>
<dbReference type="PROSITE" id="PS50118">
    <property type="entry name" value="HMG_BOX_2"/>
    <property type="match status" value="1"/>
</dbReference>
<dbReference type="Gene3D" id="1.25.40.10">
    <property type="entry name" value="Tetratricopeptide repeat domain"/>
    <property type="match status" value="4"/>
</dbReference>
<dbReference type="AlphaFoldDB" id="A0A5J5BUK7"/>
<evidence type="ECO:0000256" key="2">
    <source>
        <dbReference type="ARBA" id="ARBA00022737"/>
    </source>
</evidence>
<gene>
    <name evidence="7" type="ORF">F0562_020046</name>
</gene>
<proteinExistence type="inferred from homology"/>
<dbReference type="InterPro" id="IPR011990">
    <property type="entry name" value="TPR-like_helical_dom_sf"/>
</dbReference>
<dbReference type="Pfam" id="PF09011">
    <property type="entry name" value="HMG_box_2"/>
    <property type="match status" value="1"/>
</dbReference>
<protein>
    <recommendedName>
        <fullName evidence="6">HMG box domain-containing protein</fullName>
    </recommendedName>
</protein>
<comment type="similarity">
    <text evidence="1">Belongs to the PPR family. PCMP-H subfamily.</text>
</comment>
<dbReference type="Pfam" id="PF14432">
    <property type="entry name" value="DYW_deaminase"/>
    <property type="match status" value="1"/>
</dbReference>
<keyword evidence="8" id="KW-1185">Reference proteome</keyword>
<organism evidence="7 8">
    <name type="scientific">Nyssa sinensis</name>
    <dbReference type="NCBI Taxonomy" id="561372"/>
    <lineage>
        <taxon>Eukaryota</taxon>
        <taxon>Viridiplantae</taxon>
        <taxon>Streptophyta</taxon>
        <taxon>Embryophyta</taxon>
        <taxon>Tracheophyta</taxon>
        <taxon>Spermatophyta</taxon>
        <taxon>Magnoliopsida</taxon>
        <taxon>eudicotyledons</taxon>
        <taxon>Gunneridae</taxon>
        <taxon>Pentapetalae</taxon>
        <taxon>asterids</taxon>
        <taxon>Cornales</taxon>
        <taxon>Nyssaceae</taxon>
        <taxon>Nyssa</taxon>
    </lineage>
</organism>
<dbReference type="NCBIfam" id="TIGR00756">
    <property type="entry name" value="PPR"/>
    <property type="match status" value="6"/>
</dbReference>
<name>A0A5J5BUK7_9ASTE</name>
<feature type="region of interest" description="Disordered" evidence="5">
    <location>
        <begin position="34"/>
        <end position="97"/>
    </location>
</feature>
<dbReference type="PROSITE" id="PS51375">
    <property type="entry name" value="PPR"/>
    <property type="match status" value="4"/>
</dbReference>
<evidence type="ECO:0000313" key="8">
    <source>
        <dbReference type="Proteomes" id="UP000325577"/>
    </source>
</evidence>
<dbReference type="SUPFAM" id="SSF48452">
    <property type="entry name" value="TPR-like"/>
    <property type="match status" value="1"/>
</dbReference>
<dbReference type="OrthoDB" id="330671at2759"/>
<dbReference type="PANTHER" id="PTHR47926:SF436">
    <property type="entry name" value="PENTATRICOPEPTIDE REPEAT-CONTAINING PROTEIN ELI1, CHLOROPLASTIC-LIKE ISOFORM X2"/>
    <property type="match status" value="1"/>
</dbReference>
<dbReference type="InterPro" id="IPR036910">
    <property type="entry name" value="HMG_box_dom_sf"/>
</dbReference>
<dbReference type="GO" id="GO:0005634">
    <property type="term" value="C:nucleus"/>
    <property type="evidence" value="ECO:0007669"/>
    <property type="project" value="UniProtKB-UniRule"/>
</dbReference>
<dbReference type="GO" id="GO:0003677">
    <property type="term" value="F:DNA binding"/>
    <property type="evidence" value="ECO:0007669"/>
    <property type="project" value="UniProtKB-UniRule"/>
</dbReference>
<dbReference type="Pfam" id="PF01535">
    <property type="entry name" value="PPR"/>
    <property type="match status" value="3"/>
</dbReference>
<feature type="repeat" description="PPR" evidence="4">
    <location>
        <begin position="395"/>
        <end position="425"/>
    </location>
</feature>
<dbReference type="Proteomes" id="UP000325577">
    <property type="component" value="Linkage Group LG10"/>
</dbReference>
<feature type="domain" description="HMG box" evidence="6">
    <location>
        <begin position="95"/>
        <end position="164"/>
    </location>
</feature>
<feature type="DNA-binding region" description="HMG box" evidence="3">
    <location>
        <begin position="95"/>
        <end position="164"/>
    </location>
</feature>
<dbReference type="SMART" id="SM00398">
    <property type="entry name" value="HMG"/>
    <property type="match status" value="1"/>
</dbReference>
<dbReference type="GO" id="GO:0008270">
    <property type="term" value="F:zinc ion binding"/>
    <property type="evidence" value="ECO:0007669"/>
    <property type="project" value="InterPro"/>
</dbReference>
<dbReference type="GO" id="GO:0003723">
    <property type="term" value="F:RNA binding"/>
    <property type="evidence" value="ECO:0007669"/>
    <property type="project" value="InterPro"/>
</dbReference>
<evidence type="ECO:0000259" key="6">
    <source>
        <dbReference type="PROSITE" id="PS50118"/>
    </source>
</evidence>
<keyword evidence="3" id="KW-0238">DNA-binding</keyword>
<accession>A0A5J5BUK7</accession>
<reference evidence="7 8" key="1">
    <citation type="submission" date="2019-09" db="EMBL/GenBank/DDBJ databases">
        <title>A chromosome-level genome assembly of the Chinese tupelo Nyssa sinensis.</title>
        <authorList>
            <person name="Yang X."/>
            <person name="Kang M."/>
            <person name="Yang Y."/>
            <person name="Xiong H."/>
            <person name="Wang M."/>
            <person name="Zhang Z."/>
            <person name="Wang Z."/>
            <person name="Wu H."/>
            <person name="Ma T."/>
            <person name="Liu J."/>
            <person name="Xi Z."/>
        </authorList>
    </citation>
    <scope>NUCLEOTIDE SEQUENCE [LARGE SCALE GENOMIC DNA]</scope>
    <source>
        <strain evidence="7">J267</strain>
        <tissue evidence="7">Leaf</tissue>
    </source>
</reference>
<feature type="repeat" description="PPR" evidence="4">
    <location>
        <begin position="426"/>
        <end position="460"/>
    </location>
</feature>
<dbReference type="FunFam" id="1.25.40.10:FF:000333">
    <property type="entry name" value="Pentatricopeptide repeat-containing protein"/>
    <property type="match status" value="1"/>
</dbReference>
<evidence type="ECO:0000256" key="1">
    <source>
        <dbReference type="ARBA" id="ARBA00006643"/>
    </source>
</evidence>
<dbReference type="PANTHER" id="PTHR47926">
    <property type="entry name" value="PENTATRICOPEPTIDE REPEAT-CONTAINING PROTEIN"/>
    <property type="match status" value="1"/>
</dbReference>
<feature type="repeat" description="PPR" evidence="4">
    <location>
        <begin position="263"/>
        <end position="297"/>
    </location>
</feature>
<evidence type="ECO:0000313" key="7">
    <source>
        <dbReference type="EMBL" id="KAA8545262.1"/>
    </source>
</evidence>
<keyword evidence="2" id="KW-0677">Repeat</keyword>
<dbReference type="SUPFAM" id="SSF47095">
    <property type="entry name" value="HMG-box"/>
    <property type="match status" value="1"/>
</dbReference>
<dbReference type="Gene3D" id="1.10.30.10">
    <property type="entry name" value="High mobility group box domain"/>
    <property type="match status" value="1"/>
</dbReference>